<dbReference type="PROSITE" id="PS00452">
    <property type="entry name" value="GUANYLATE_CYCLASE_1"/>
    <property type="match status" value="1"/>
</dbReference>
<comment type="catalytic activity">
    <reaction evidence="1 15">
        <text>GTP = 3',5'-cyclic GMP + diphosphate</text>
        <dbReference type="Rhea" id="RHEA:13665"/>
        <dbReference type="ChEBI" id="CHEBI:33019"/>
        <dbReference type="ChEBI" id="CHEBI:37565"/>
        <dbReference type="ChEBI" id="CHEBI:57746"/>
        <dbReference type="EC" id="4.6.1.2"/>
    </reaction>
</comment>
<dbReference type="InterPro" id="IPR029787">
    <property type="entry name" value="Nucleotide_cyclase"/>
</dbReference>
<dbReference type="InterPro" id="IPR000719">
    <property type="entry name" value="Prot_kinase_dom"/>
</dbReference>
<dbReference type="InterPro" id="IPR001245">
    <property type="entry name" value="Ser-Thr/Tyr_kinase_cat_dom"/>
</dbReference>
<dbReference type="GO" id="GO:0035556">
    <property type="term" value="P:intracellular signal transduction"/>
    <property type="evidence" value="ECO:0007669"/>
    <property type="project" value="InterPro"/>
</dbReference>
<keyword evidence="13 15" id="KW-0141">cGMP biosynthesis</keyword>
<dbReference type="InterPro" id="IPR018297">
    <property type="entry name" value="A/G_cyclase_CS"/>
</dbReference>
<dbReference type="GO" id="GO:0004672">
    <property type="term" value="F:protein kinase activity"/>
    <property type="evidence" value="ECO:0007669"/>
    <property type="project" value="InterPro"/>
</dbReference>
<evidence type="ECO:0000256" key="10">
    <source>
        <dbReference type="ARBA" id="ARBA00023170"/>
    </source>
</evidence>
<dbReference type="Gene3D" id="6.10.250.780">
    <property type="match status" value="1"/>
</dbReference>
<keyword evidence="16" id="KW-0175">Coiled coil</keyword>
<keyword evidence="7" id="KW-1133">Transmembrane helix</keyword>
<dbReference type="PANTHER" id="PTHR11920:SF335">
    <property type="entry name" value="GUANYLATE CYCLASE"/>
    <property type="match status" value="1"/>
</dbReference>
<evidence type="ECO:0000259" key="18">
    <source>
        <dbReference type="PROSITE" id="PS50125"/>
    </source>
</evidence>
<dbReference type="EMBL" id="CAJNRD030001119">
    <property type="protein sequence ID" value="CAG5088057.1"/>
    <property type="molecule type" value="Genomic_DNA"/>
</dbReference>
<dbReference type="FunFam" id="3.40.50.2300:FF:000265">
    <property type="entry name" value="Guanylate cyclase"/>
    <property type="match status" value="1"/>
</dbReference>
<dbReference type="InterPro" id="IPR001170">
    <property type="entry name" value="ANPR/GUC"/>
</dbReference>
<evidence type="ECO:0000256" key="15">
    <source>
        <dbReference type="RuleBase" id="RU003431"/>
    </source>
</evidence>
<protein>
    <recommendedName>
        <fullName evidence="3 15">Guanylate cyclase</fullName>
        <ecNumber evidence="3 15">4.6.1.2</ecNumber>
    </recommendedName>
</protein>
<dbReference type="PROSITE" id="PS50125">
    <property type="entry name" value="GUANYLATE_CYCLASE_2"/>
    <property type="match status" value="1"/>
</dbReference>
<dbReference type="Gene3D" id="3.40.50.2300">
    <property type="match status" value="2"/>
</dbReference>
<dbReference type="InterPro" id="IPR050401">
    <property type="entry name" value="Cyclic_nucleotide_synthase"/>
</dbReference>
<dbReference type="Pfam" id="PF01094">
    <property type="entry name" value="ANF_receptor"/>
    <property type="match status" value="1"/>
</dbReference>
<dbReference type="CDD" id="cd07302">
    <property type="entry name" value="CHD"/>
    <property type="match status" value="1"/>
</dbReference>
<dbReference type="EC" id="4.6.1.2" evidence="3 15"/>
<dbReference type="FunFam" id="3.30.70.1230:FF:000004">
    <property type="entry name" value="Guanylate cyclase"/>
    <property type="match status" value="1"/>
</dbReference>
<dbReference type="Gene3D" id="3.30.70.1230">
    <property type="entry name" value="Nucleotide cyclase"/>
    <property type="match status" value="1"/>
</dbReference>
<accession>A0A8J2H9W3</accession>
<dbReference type="Gene3D" id="1.10.510.10">
    <property type="entry name" value="Transferase(Phosphotransferase) domain 1"/>
    <property type="match status" value="2"/>
</dbReference>
<evidence type="ECO:0000256" key="14">
    <source>
        <dbReference type="RuleBase" id="RU000405"/>
    </source>
</evidence>
<dbReference type="PRINTS" id="PR00255">
    <property type="entry name" value="NATPEPTIDER"/>
</dbReference>
<comment type="caution">
    <text evidence="19">The sequence shown here is derived from an EMBL/GenBank/DDBJ whole genome shotgun (WGS) entry which is preliminary data.</text>
</comment>
<gene>
    <name evidence="19" type="ORF">HICCMSTLAB_LOCUS4697</name>
</gene>
<keyword evidence="8" id="KW-0342">GTP-binding</keyword>
<dbReference type="Pfam" id="PF07714">
    <property type="entry name" value="PK_Tyr_Ser-Thr"/>
    <property type="match status" value="2"/>
</dbReference>
<dbReference type="GO" id="GO:0007168">
    <property type="term" value="P:receptor guanylyl cyclase signaling pathway"/>
    <property type="evidence" value="ECO:0007669"/>
    <property type="project" value="TreeGrafter"/>
</dbReference>
<dbReference type="InterPro" id="IPR028082">
    <property type="entry name" value="Peripla_BP_I"/>
</dbReference>
<evidence type="ECO:0000256" key="7">
    <source>
        <dbReference type="ARBA" id="ARBA00022989"/>
    </source>
</evidence>
<dbReference type="GO" id="GO:0004383">
    <property type="term" value="F:guanylate cyclase activity"/>
    <property type="evidence" value="ECO:0007669"/>
    <property type="project" value="UniProtKB-EC"/>
</dbReference>
<evidence type="ECO:0000313" key="19">
    <source>
        <dbReference type="EMBL" id="CAG5088057.1"/>
    </source>
</evidence>
<evidence type="ECO:0000256" key="5">
    <source>
        <dbReference type="ARBA" id="ARBA00022729"/>
    </source>
</evidence>
<evidence type="ECO:0000256" key="1">
    <source>
        <dbReference type="ARBA" id="ARBA00001436"/>
    </source>
</evidence>
<dbReference type="InterPro" id="IPR001828">
    <property type="entry name" value="ANF_lig-bd_rcpt"/>
</dbReference>
<dbReference type="AlphaFoldDB" id="A0A8J2H9W3"/>
<dbReference type="GO" id="GO:0005525">
    <property type="term" value="F:GTP binding"/>
    <property type="evidence" value="ECO:0007669"/>
    <property type="project" value="UniProtKB-KW"/>
</dbReference>
<evidence type="ECO:0000256" key="4">
    <source>
        <dbReference type="ARBA" id="ARBA00022692"/>
    </source>
</evidence>
<evidence type="ECO:0000256" key="6">
    <source>
        <dbReference type="ARBA" id="ARBA00022741"/>
    </source>
</evidence>
<dbReference type="GO" id="GO:0001653">
    <property type="term" value="F:peptide receptor activity"/>
    <property type="evidence" value="ECO:0007669"/>
    <property type="project" value="TreeGrafter"/>
</dbReference>
<keyword evidence="12 14" id="KW-0456">Lyase</keyword>
<dbReference type="SMART" id="SM00044">
    <property type="entry name" value="CYCc"/>
    <property type="match status" value="1"/>
</dbReference>
<evidence type="ECO:0000256" key="8">
    <source>
        <dbReference type="ARBA" id="ARBA00023134"/>
    </source>
</evidence>
<dbReference type="InterPro" id="IPR001054">
    <property type="entry name" value="A/G_cyclase"/>
</dbReference>
<reference evidence="19" key="1">
    <citation type="submission" date="2021-04" db="EMBL/GenBank/DDBJ databases">
        <authorList>
            <person name="Chebbi M.A.C M."/>
        </authorList>
    </citation>
    <scope>NUCLEOTIDE SEQUENCE</scope>
</reference>
<evidence type="ECO:0000256" key="3">
    <source>
        <dbReference type="ARBA" id="ARBA00012202"/>
    </source>
</evidence>
<comment type="similarity">
    <text evidence="14">Belongs to the adenylyl cyclase class-4/guanylyl cyclase family.</text>
</comment>
<dbReference type="FunFam" id="3.40.50.2300:FF:000311">
    <property type="entry name" value="Guanylate cyclase"/>
    <property type="match status" value="1"/>
</dbReference>
<evidence type="ECO:0000256" key="2">
    <source>
        <dbReference type="ARBA" id="ARBA00004251"/>
    </source>
</evidence>
<proteinExistence type="inferred from homology"/>
<name>A0A8J2H9W3_COTCN</name>
<dbReference type="PROSITE" id="PS50011">
    <property type="entry name" value="PROTEIN_KINASE_DOM"/>
    <property type="match status" value="1"/>
</dbReference>
<feature type="domain" description="Protein kinase" evidence="17">
    <location>
        <begin position="483"/>
        <end position="782"/>
    </location>
</feature>
<evidence type="ECO:0000256" key="11">
    <source>
        <dbReference type="ARBA" id="ARBA00023180"/>
    </source>
</evidence>
<evidence type="ECO:0000256" key="12">
    <source>
        <dbReference type="ARBA" id="ARBA00023239"/>
    </source>
</evidence>
<evidence type="ECO:0000313" key="20">
    <source>
        <dbReference type="Proteomes" id="UP000786811"/>
    </source>
</evidence>
<evidence type="ECO:0000259" key="17">
    <source>
        <dbReference type="PROSITE" id="PS50011"/>
    </source>
</evidence>
<keyword evidence="9" id="KW-0472">Membrane</keyword>
<dbReference type="SMART" id="SM00220">
    <property type="entry name" value="S_TKc"/>
    <property type="match status" value="1"/>
</dbReference>
<evidence type="ECO:0000256" key="9">
    <source>
        <dbReference type="ARBA" id="ARBA00023136"/>
    </source>
</evidence>
<keyword evidence="4" id="KW-0812">Transmembrane</keyword>
<dbReference type="SUPFAM" id="SSF55073">
    <property type="entry name" value="Nucleotide cyclase"/>
    <property type="match status" value="1"/>
</dbReference>
<dbReference type="Proteomes" id="UP000786811">
    <property type="component" value="Unassembled WGS sequence"/>
</dbReference>
<dbReference type="GO" id="GO:0004016">
    <property type="term" value="F:adenylate cyclase activity"/>
    <property type="evidence" value="ECO:0007669"/>
    <property type="project" value="TreeGrafter"/>
</dbReference>
<evidence type="ECO:0000256" key="13">
    <source>
        <dbReference type="ARBA" id="ARBA00023293"/>
    </source>
</evidence>
<dbReference type="PANTHER" id="PTHR11920">
    <property type="entry name" value="GUANYLYL CYCLASE"/>
    <property type="match status" value="1"/>
</dbReference>
<feature type="coiled-coil region" evidence="16">
    <location>
        <begin position="742"/>
        <end position="773"/>
    </location>
</feature>
<organism evidence="19 20">
    <name type="scientific">Cotesia congregata</name>
    <name type="common">Parasitoid wasp</name>
    <name type="synonym">Apanteles congregatus</name>
    <dbReference type="NCBI Taxonomy" id="51543"/>
    <lineage>
        <taxon>Eukaryota</taxon>
        <taxon>Metazoa</taxon>
        <taxon>Ecdysozoa</taxon>
        <taxon>Arthropoda</taxon>
        <taxon>Hexapoda</taxon>
        <taxon>Insecta</taxon>
        <taxon>Pterygota</taxon>
        <taxon>Neoptera</taxon>
        <taxon>Endopterygota</taxon>
        <taxon>Hymenoptera</taxon>
        <taxon>Apocrita</taxon>
        <taxon>Ichneumonoidea</taxon>
        <taxon>Braconidae</taxon>
        <taxon>Microgastrinae</taxon>
        <taxon>Cotesia</taxon>
    </lineage>
</organism>
<dbReference type="InterPro" id="IPR011009">
    <property type="entry name" value="Kinase-like_dom_sf"/>
</dbReference>
<keyword evidence="11" id="KW-0325">Glycoprotein</keyword>
<keyword evidence="10" id="KW-0675">Receptor</keyword>
<dbReference type="Pfam" id="PF00211">
    <property type="entry name" value="Guanylate_cyc"/>
    <property type="match status" value="1"/>
</dbReference>
<sequence length="1178" mass="133708">MLADQSGMRLVNVERACLLLTTIHVLVNEIVNAKTFTLGYITGSKRRPDDFEYQRPGTRISGAITLAVQEVNAGELGKRGHKLEFLVAETYGEEETSIFMTAELWTKNISAYIGPQETCIHEGRMAAAFNLPMISYFCTHQETSNKIEFPTFARTRPPDTQISKSVVSVLLAFNWTKVTFMYMNSSLFEFNNKMSSVAMTILDSFESSGISVNYLRCWKEPYHVTHMNNPFHELVASTYRETRRDYWVVGVDPEQYDEQQPDKYLRGLWQKQTDLSVLRAYRSYFSIVASAPVSFDNFTRLIHEYRQKPPFNFSNPLANVGGIVQIVPETAYLYDAVHLYERSLLAALNEGRDPRDGRKMVEALHGVHYHSAMGYMVYMDKNGDAEGNYTLISLDNRSDTGHGLYPIGYFIGKEEVTSLPKLRLTKEIMWLGNGPPLAEPLCGYHDEKCNAHTGEIVGGIAGGLLIIFISISLILYRNWKYEQELDSLLWKVNYKDIQIRENKDENVNCEAKTHSKIGFYKGRMFAVKKVRKKSIEITREMKKELKIMRDLRHDNLNAFIGACTDPPNICIVVEYCPRGSLKDILENEDMKLDNMFMASLVADIIQGMVYLHESVLKYHGNLRLLYKAPELLRSTAIEEPTVRDYQKGDVYSFAIVLYELHGRHGPFGITELSAPEILKRLIVRDVGVPPFRPSVDQLENCFDFVRDCLIECWAEDPESRPDFKIIRNKLRPLRKGMKPNIFDNMMAMMEKYANNLEALVDERTDQLTEEKKKTDALLYEMLPRYVAEQLKRGHKVEAEGFDCVTIYFSDIVGFTSMSAESTPLQVVDFLNDLYTCFDSTIENYDVYKVETIGDAYMVVSGLPIRNGIQHAGEIASMSLCLLDAIKQFSIRHRPLEKLQLRIGLHSGPVCAGVVGLKMPRYCLFGDTVNTASRMESTGAALKIHCSQETKKLLDKLGGFKLVERGIVSMKGKGERLTYWLIGEDPIQRAERTNDRWERRNGVGGKKAVQDLLVPKSSLKNKSLTRTTFLRCSSESPKRLRFSSSDQLNKNCPVISNELECIVDSSPCKGKGLCSIRSNCMESSRSSSNSCPCVEQLCESDDNHKNDMINNICNDEQYFRRALYFGNNKISLDGNCRSAPSSPRHGSMILSSQKRIVQSSEEVDGCDATPLIRSATCVE</sequence>
<keyword evidence="5" id="KW-0732">Signal</keyword>
<dbReference type="SUPFAM" id="SSF53822">
    <property type="entry name" value="Periplasmic binding protein-like I"/>
    <property type="match status" value="1"/>
</dbReference>
<feature type="domain" description="Guanylate cyclase" evidence="18">
    <location>
        <begin position="805"/>
        <end position="935"/>
    </location>
</feature>
<evidence type="ECO:0000256" key="16">
    <source>
        <dbReference type="SAM" id="Coils"/>
    </source>
</evidence>
<keyword evidence="20" id="KW-1185">Reference proteome</keyword>
<comment type="subcellular location">
    <subcellularLocation>
        <location evidence="2">Cell membrane</location>
        <topology evidence="2">Single-pass type I membrane protein</topology>
    </subcellularLocation>
</comment>
<dbReference type="GO" id="GO:0005886">
    <property type="term" value="C:plasma membrane"/>
    <property type="evidence" value="ECO:0007669"/>
    <property type="project" value="UniProtKB-SubCell"/>
</dbReference>
<dbReference type="SUPFAM" id="SSF56112">
    <property type="entry name" value="Protein kinase-like (PK-like)"/>
    <property type="match status" value="1"/>
</dbReference>
<keyword evidence="6" id="KW-0547">Nucleotide-binding</keyword>
<dbReference type="Pfam" id="PF07701">
    <property type="entry name" value="HNOBA"/>
    <property type="match status" value="1"/>
</dbReference>
<dbReference type="InterPro" id="IPR011645">
    <property type="entry name" value="HNOB_dom_associated"/>
</dbReference>
<dbReference type="OrthoDB" id="1890790at2759"/>
<dbReference type="GO" id="GO:0005524">
    <property type="term" value="F:ATP binding"/>
    <property type="evidence" value="ECO:0007669"/>
    <property type="project" value="InterPro"/>
</dbReference>